<gene>
    <name evidence="1" type="ORF">L195_g061461</name>
</gene>
<sequence length="95" mass="10979">MLVDREGLWFRVLAARYGIEEGRLRDGGRRGSVWWRELARIRDGGGETGGSWFREQVVKRVGDGSDTFFWTDPWVDGIPLCQRFGRLFELAETKS</sequence>
<dbReference type="GO" id="GO:0016301">
    <property type="term" value="F:kinase activity"/>
    <property type="evidence" value="ECO:0007669"/>
    <property type="project" value="UniProtKB-KW"/>
</dbReference>
<reference evidence="1 2" key="1">
    <citation type="journal article" date="2014" name="Am. J. Bot.">
        <title>Genome assembly and annotation for red clover (Trifolium pratense; Fabaceae).</title>
        <authorList>
            <person name="Istvanek J."/>
            <person name="Jaros M."/>
            <person name="Krenek A."/>
            <person name="Repkova J."/>
        </authorList>
    </citation>
    <scope>NUCLEOTIDE SEQUENCE [LARGE SCALE GENOMIC DNA]</scope>
    <source>
        <strain evidence="2">cv. Tatra</strain>
        <tissue evidence="1">Young leaves</tissue>
    </source>
</reference>
<dbReference type="AlphaFoldDB" id="A0A2K3K9Y5"/>
<feature type="non-terminal residue" evidence="1">
    <location>
        <position position="95"/>
    </location>
</feature>
<protein>
    <submittedName>
        <fullName evidence="1">Cysteine-rich receptor-like protein kinase</fullName>
    </submittedName>
</protein>
<keyword evidence="1" id="KW-0418">Kinase</keyword>
<comment type="caution">
    <text evidence="1">The sequence shown here is derived from an EMBL/GenBank/DDBJ whole genome shotgun (WGS) entry which is preliminary data.</text>
</comment>
<name>A0A2K3K9Y5_TRIPR</name>
<accession>A0A2K3K9Y5</accession>
<dbReference type="Proteomes" id="UP000236291">
    <property type="component" value="Unassembled WGS sequence"/>
</dbReference>
<evidence type="ECO:0000313" key="2">
    <source>
        <dbReference type="Proteomes" id="UP000236291"/>
    </source>
</evidence>
<proteinExistence type="predicted"/>
<keyword evidence="1" id="KW-0808">Transferase</keyword>
<keyword evidence="1" id="KW-0675">Receptor</keyword>
<dbReference type="EMBL" id="ASHM01152525">
    <property type="protein sequence ID" value="PNX63110.1"/>
    <property type="molecule type" value="Genomic_DNA"/>
</dbReference>
<evidence type="ECO:0000313" key="1">
    <source>
        <dbReference type="EMBL" id="PNX63110.1"/>
    </source>
</evidence>
<dbReference type="PANTHER" id="PTHR36617">
    <property type="entry name" value="PROTEIN, PUTATIVE-RELATED"/>
    <property type="match status" value="1"/>
</dbReference>
<reference evidence="1 2" key="2">
    <citation type="journal article" date="2017" name="Front. Plant Sci.">
        <title>Gene Classification and Mining of Molecular Markers Useful in Red Clover (Trifolium pratense) Breeding.</title>
        <authorList>
            <person name="Istvanek J."/>
            <person name="Dluhosova J."/>
            <person name="Dluhos P."/>
            <person name="Patkova L."/>
            <person name="Nedelnik J."/>
            <person name="Repkova J."/>
        </authorList>
    </citation>
    <scope>NUCLEOTIDE SEQUENCE [LARGE SCALE GENOMIC DNA]</scope>
    <source>
        <strain evidence="2">cv. Tatra</strain>
        <tissue evidence="1">Young leaves</tissue>
    </source>
</reference>
<dbReference type="PANTHER" id="PTHR36617:SF5">
    <property type="entry name" value="OS05G0421675 PROTEIN"/>
    <property type="match status" value="1"/>
</dbReference>
<organism evidence="1 2">
    <name type="scientific">Trifolium pratense</name>
    <name type="common">Red clover</name>
    <dbReference type="NCBI Taxonomy" id="57577"/>
    <lineage>
        <taxon>Eukaryota</taxon>
        <taxon>Viridiplantae</taxon>
        <taxon>Streptophyta</taxon>
        <taxon>Embryophyta</taxon>
        <taxon>Tracheophyta</taxon>
        <taxon>Spermatophyta</taxon>
        <taxon>Magnoliopsida</taxon>
        <taxon>eudicotyledons</taxon>
        <taxon>Gunneridae</taxon>
        <taxon>Pentapetalae</taxon>
        <taxon>rosids</taxon>
        <taxon>fabids</taxon>
        <taxon>Fabales</taxon>
        <taxon>Fabaceae</taxon>
        <taxon>Papilionoideae</taxon>
        <taxon>50 kb inversion clade</taxon>
        <taxon>NPAAA clade</taxon>
        <taxon>Hologalegina</taxon>
        <taxon>IRL clade</taxon>
        <taxon>Trifolieae</taxon>
        <taxon>Trifolium</taxon>
    </lineage>
</organism>